<dbReference type="GeneID" id="14874515"/>
<dbReference type="PANTHER" id="PTHR34142:SF1">
    <property type="entry name" value="GLYCOSIDE HYDROLASE FAMILY 5 DOMAIN-CONTAINING PROTEIN"/>
    <property type="match status" value="1"/>
</dbReference>
<dbReference type="InterPro" id="IPR017853">
    <property type="entry name" value="GH"/>
</dbReference>
<dbReference type="SUPFAM" id="SSF51445">
    <property type="entry name" value="(Trans)glycosidases"/>
    <property type="match status" value="1"/>
</dbReference>
<dbReference type="GO" id="GO:0004553">
    <property type="term" value="F:hydrolase activity, hydrolyzing O-glycosyl compounds"/>
    <property type="evidence" value="ECO:0007669"/>
    <property type="project" value="InterPro"/>
</dbReference>
<evidence type="ECO:0000259" key="6">
    <source>
        <dbReference type="Pfam" id="PF00150"/>
    </source>
</evidence>
<protein>
    <submittedName>
        <fullName evidence="7">Galactose-binding domain-containing protein</fullName>
    </submittedName>
</protein>
<evidence type="ECO:0000313" key="7">
    <source>
        <dbReference type="EMBL" id="EGG22447.1"/>
    </source>
</evidence>
<dbReference type="Pfam" id="PF00150">
    <property type="entry name" value="Cellulase"/>
    <property type="match status" value="1"/>
</dbReference>
<keyword evidence="8" id="KW-1185">Reference proteome</keyword>
<dbReference type="RefSeq" id="XP_004360298.1">
    <property type="nucleotide sequence ID" value="XM_004360241.1"/>
</dbReference>
<dbReference type="OrthoDB" id="16991at2759"/>
<dbReference type="AlphaFoldDB" id="F4PPY4"/>
<dbReference type="InterPro" id="IPR018087">
    <property type="entry name" value="Glyco_hydro_5_CS"/>
</dbReference>
<feature type="transmembrane region" description="Helical" evidence="5">
    <location>
        <begin position="5"/>
        <end position="21"/>
    </location>
</feature>
<keyword evidence="5" id="KW-1133">Transmembrane helix</keyword>
<keyword evidence="5" id="KW-0472">Membrane</keyword>
<feature type="domain" description="Glycoside hydrolase family 5" evidence="6">
    <location>
        <begin position="75"/>
        <end position="333"/>
    </location>
</feature>
<name>F4PPY4_CACFS</name>
<keyword evidence="2 4" id="KW-0378">Hydrolase</keyword>
<gene>
    <name evidence="7" type="ORF">DFA_04569</name>
</gene>
<evidence type="ECO:0000256" key="5">
    <source>
        <dbReference type="SAM" id="Phobius"/>
    </source>
</evidence>
<dbReference type="OMA" id="HWSSKNG"/>
<dbReference type="Gene3D" id="3.20.20.80">
    <property type="entry name" value="Glycosidases"/>
    <property type="match status" value="1"/>
</dbReference>
<comment type="similarity">
    <text evidence="1 4">Belongs to the glycosyl hydrolase 5 (cellulase A) family.</text>
</comment>
<dbReference type="InterPro" id="IPR001547">
    <property type="entry name" value="Glyco_hydro_5"/>
</dbReference>
<dbReference type="Proteomes" id="UP000007797">
    <property type="component" value="Unassembled WGS sequence"/>
</dbReference>
<dbReference type="KEGG" id="dfa:DFA_04569"/>
<dbReference type="EMBL" id="GL883009">
    <property type="protein sequence ID" value="EGG22447.1"/>
    <property type="molecule type" value="Genomic_DNA"/>
</dbReference>
<dbReference type="STRING" id="1054147.F4PPY4"/>
<keyword evidence="3 4" id="KW-0326">Glycosidase</keyword>
<reference evidence="8" key="1">
    <citation type="journal article" date="2011" name="Genome Res.">
        <title>Phylogeny-wide analysis of social amoeba genomes highlights ancient origins for complex intercellular communication.</title>
        <authorList>
            <person name="Heidel A.J."/>
            <person name="Lawal H.M."/>
            <person name="Felder M."/>
            <person name="Schilde C."/>
            <person name="Helps N.R."/>
            <person name="Tunggal B."/>
            <person name="Rivero F."/>
            <person name="John U."/>
            <person name="Schleicher M."/>
            <person name="Eichinger L."/>
            <person name="Platzer M."/>
            <person name="Noegel A.A."/>
            <person name="Schaap P."/>
            <person name="Gloeckner G."/>
        </authorList>
    </citation>
    <scope>NUCLEOTIDE SEQUENCE [LARGE SCALE GENOMIC DNA]</scope>
    <source>
        <strain evidence="8">SH3</strain>
    </source>
</reference>
<dbReference type="PROSITE" id="PS00659">
    <property type="entry name" value="GLYCOSYL_HYDROL_F5"/>
    <property type="match status" value="1"/>
</dbReference>
<evidence type="ECO:0000256" key="3">
    <source>
        <dbReference type="ARBA" id="ARBA00023295"/>
    </source>
</evidence>
<organism evidence="7 8">
    <name type="scientific">Cavenderia fasciculata</name>
    <name type="common">Slime mold</name>
    <name type="synonym">Dictyostelium fasciculatum</name>
    <dbReference type="NCBI Taxonomy" id="261658"/>
    <lineage>
        <taxon>Eukaryota</taxon>
        <taxon>Amoebozoa</taxon>
        <taxon>Evosea</taxon>
        <taxon>Eumycetozoa</taxon>
        <taxon>Dictyostelia</taxon>
        <taxon>Acytosteliales</taxon>
        <taxon>Cavenderiaceae</taxon>
        <taxon>Cavenderia</taxon>
    </lineage>
</organism>
<proteinExistence type="inferred from homology"/>
<accession>F4PPY4</accession>
<evidence type="ECO:0000256" key="4">
    <source>
        <dbReference type="RuleBase" id="RU361153"/>
    </source>
</evidence>
<evidence type="ECO:0000256" key="1">
    <source>
        <dbReference type="ARBA" id="ARBA00005641"/>
    </source>
</evidence>
<dbReference type="FunFam" id="3.20.20.80:FF:000297">
    <property type="entry name" value="Galactose-binding domain-containing protein"/>
    <property type="match status" value="1"/>
</dbReference>
<evidence type="ECO:0000256" key="2">
    <source>
        <dbReference type="ARBA" id="ARBA00022801"/>
    </source>
</evidence>
<dbReference type="GO" id="GO:0009251">
    <property type="term" value="P:glucan catabolic process"/>
    <property type="evidence" value="ECO:0007669"/>
    <property type="project" value="TreeGrafter"/>
</dbReference>
<sequence length="519" mass="58589">MFKYYIYLLFVIFYIGIIFGQDSQDGKELSMKGLKIDGLKIVNEDGKNIFIRGVNRPGTEYSCVQHKKIFDGPFDAHSVSEMKNWNINAVRVPLNEDCWLGTNGPETEYFGDAYRKAIINWVTLLTHHNLAVIIDLHWTGANGGKSKAIKQEIMPNKLNSPRFWKSVAASFKDNSGVIFDLFNEPYPYDDGKGSKIGWESPAAWECWRDGVNCGKDVNFEPVGMQGLVDVVREAGASNIILTGGVSYSTSLTLFNQYAPEDPLNNLGASLHSYDFNKCRSKGCWDRYLKPVLESHVIVATETGQRDCKNDYIRDFLTYCDQNNIGYLAWSWLKAGCEGPALITEYDGHPTGFGRGYREHLLSIANGEKPFITDTFDIYNDRLTYRFEDFSGNTTVHRFDDSSVAHEGKYSIYYEPLANAALYFRCWGCIDPSIHKTIELYINGGQQGGQQVKIELLHLDEAEQSSKVIQSYQIRDIIDGGEIQANTWVKAVIDLEGLPQDVVYDGIWVNPTEGDQSPIF</sequence>
<dbReference type="PANTHER" id="PTHR34142">
    <property type="entry name" value="ENDO-BETA-1,4-GLUCANASE A"/>
    <property type="match status" value="1"/>
</dbReference>
<evidence type="ECO:0000313" key="8">
    <source>
        <dbReference type="Proteomes" id="UP000007797"/>
    </source>
</evidence>
<keyword evidence="5" id="KW-0812">Transmembrane</keyword>